<dbReference type="Proteomes" id="UP001215827">
    <property type="component" value="Chromosome"/>
</dbReference>
<keyword evidence="3" id="KW-0831">Ubiquinone biosynthesis</keyword>
<dbReference type="InterPro" id="IPR012762">
    <property type="entry name" value="Ubiq_biosynth_COQ9"/>
</dbReference>
<reference evidence="8 9" key="1">
    <citation type="submission" date="2023-03" db="EMBL/GenBank/DDBJ databases">
        <title>Altererythrobacter sp. CAU 1644 isolated from sand.</title>
        <authorList>
            <person name="Kim W."/>
        </authorList>
    </citation>
    <scope>NUCLEOTIDE SEQUENCE [LARGE SCALE GENOMIC DNA]</scope>
    <source>
        <strain evidence="8 9">CAU 1644</strain>
    </source>
</reference>
<feature type="domain" description="COQ9 C-terminal" evidence="7">
    <location>
        <begin position="126"/>
        <end position="196"/>
    </location>
</feature>
<evidence type="ECO:0000256" key="6">
    <source>
        <dbReference type="ARBA" id="ARBA00058104"/>
    </source>
</evidence>
<comment type="pathway">
    <text evidence="1">Cofactor biosynthesis; ubiquinone biosynthesis.</text>
</comment>
<dbReference type="EMBL" id="CP121106">
    <property type="protein sequence ID" value="WFL78205.1"/>
    <property type="molecule type" value="Genomic_DNA"/>
</dbReference>
<evidence type="ECO:0000256" key="1">
    <source>
        <dbReference type="ARBA" id="ARBA00004749"/>
    </source>
</evidence>
<comment type="similarity">
    <text evidence="2">Belongs to the COQ9 family.</text>
</comment>
<evidence type="ECO:0000313" key="8">
    <source>
        <dbReference type="EMBL" id="WFL78205.1"/>
    </source>
</evidence>
<accession>A0ABY8FVC2</accession>
<evidence type="ECO:0000259" key="7">
    <source>
        <dbReference type="Pfam" id="PF08511"/>
    </source>
</evidence>
<protein>
    <submittedName>
        <fullName evidence="8">COQ9 family protein</fullName>
    </submittedName>
</protein>
<comment type="function">
    <text evidence="6">Membrane-associated protein that warps the membrane surface to access and bind aromatic isoprenes with high specificity, including ubiquinone (CoQ) isoprene intermediates and presents them directly to COQ7, therefore facilitating the COQ7-mediated hydroxylase step. Participates in the biosynthesis of coenzyme Q, also named ubiquinone, an essential lipid-soluble electron transporter for aerobic cellular respiration.</text>
</comment>
<evidence type="ECO:0000256" key="5">
    <source>
        <dbReference type="ARBA" id="ARBA00023121"/>
    </source>
</evidence>
<keyword evidence="9" id="KW-1185">Reference proteome</keyword>
<organism evidence="8 9">
    <name type="scientific">Altererythrobacter arenosus</name>
    <dbReference type="NCBI Taxonomy" id="3032592"/>
    <lineage>
        <taxon>Bacteria</taxon>
        <taxon>Pseudomonadati</taxon>
        <taxon>Pseudomonadota</taxon>
        <taxon>Alphaproteobacteria</taxon>
        <taxon>Sphingomonadales</taxon>
        <taxon>Erythrobacteraceae</taxon>
        <taxon>Altererythrobacter</taxon>
    </lineage>
</organism>
<evidence type="ECO:0000313" key="9">
    <source>
        <dbReference type="Proteomes" id="UP001215827"/>
    </source>
</evidence>
<keyword evidence="4" id="KW-0809">Transit peptide</keyword>
<name>A0ABY8FVC2_9SPHN</name>
<dbReference type="InterPro" id="IPR013718">
    <property type="entry name" value="COQ9_C"/>
</dbReference>
<evidence type="ECO:0000256" key="4">
    <source>
        <dbReference type="ARBA" id="ARBA00022946"/>
    </source>
</evidence>
<keyword evidence="5" id="KW-0446">Lipid-binding</keyword>
<dbReference type="PANTHER" id="PTHR21427:SF19">
    <property type="entry name" value="UBIQUINONE BIOSYNTHESIS PROTEIN COQ9, MITOCHONDRIAL"/>
    <property type="match status" value="1"/>
</dbReference>
<evidence type="ECO:0000256" key="2">
    <source>
        <dbReference type="ARBA" id="ARBA00010766"/>
    </source>
</evidence>
<proteinExistence type="inferred from homology"/>
<sequence length="224" mass="24893">MVETATLDYADMTLDELRVALAPEIAANAIFDGWSDTALVTAADAVGANADVARLAFPGGAMDMIDAWIVNIDLAMIDAFPAERIASLKIRERIRELIAYRLEAVTGLEESVRRATAIMAMPQNARRALKTGWRSADEMWRLAGDTATDYNHYTKRAILASIYAATLAVFVDDQSEGKQVSYAFLDRRIDGVMKFEKAKAQLLGGEREYFSISRFLGRLRYPTR</sequence>
<dbReference type="Pfam" id="PF08511">
    <property type="entry name" value="COQ9"/>
    <property type="match status" value="1"/>
</dbReference>
<dbReference type="PANTHER" id="PTHR21427">
    <property type="entry name" value="UBIQUINONE BIOSYNTHESIS PROTEIN COQ9, MITOCHONDRIAL"/>
    <property type="match status" value="1"/>
</dbReference>
<dbReference type="Gene3D" id="1.10.357.10">
    <property type="entry name" value="Tetracycline Repressor, domain 2"/>
    <property type="match status" value="1"/>
</dbReference>
<evidence type="ECO:0000256" key="3">
    <source>
        <dbReference type="ARBA" id="ARBA00022688"/>
    </source>
</evidence>
<dbReference type="RefSeq" id="WP_278016895.1">
    <property type="nucleotide sequence ID" value="NZ_CP121106.1"/>
</dbReference>
<gene>
    <name evidence="8" type="ORF">P7228_03845</name>
</gene>
<dbReference type="NCBIfam" id="TIGR02396">
    <property type="entry name" value="diverge_rpsU"/>
    <property type="match status" value="1"/>
</dbReference>